<comment type="caution">
    <text evidence="10">The sequence shown here is derived from an EMBL/GenBank/DDBJ whole genome shotgun (WGS) entry which is preliminary data.</text>
</comment>
<keyword evidence="5 9" id="KW-0999">Mitochondrion inner membrane</keyword>
<evidence type="ECO:0000256" key="7">
    <source>
        <dbReference type="ARBA" id="ARBA00023128"/>
    </source>
</evidence>
<keyword evidence="7 9" id="KW-0496">Mitochondrion</keyword>
<dbReference type="Pfam" id="PF04418">
    <property type="entry name" value="DUF543"/>
    <property type="match status" value="1"/>
</dbReference>
<comment type="function">
    <text evidence="1 9">Component of the MICOS complex, a large protein complex of the mitochondrial inner membrane that plays crucial roles in the maintenance of crista junctions, inner membrane architecture, and formation of contact sites to the outer membrane.</text>
</comment>
<keyword evidence="4 9" id="KW-0812">Transmembrane</keyword>
<keyword evidence="6 9" id="KW-1133">Transmembrane helix</keyword>
<sequence>MSESELAKKWDRCLADTAVKFGAGLGLGIVFSVIFFKRKTWPIAFFSGTGIGMAYSNCQNDFRSPYLIHGKFVKEN</sequence>
<keyword evidence="11" id="KW-1185">Reference proteome</keyword>
<evidence type="ECO:0000313" key="11">
    <source>
        <dbReference type="Proteomes" id="UP000812440"/>
    </source>
</evidence>
<dbReference type="PANTHER" id="PTHR21304:SF0">
    <property type="entry name" value="MICOS COMPLEX SUBUNIT MIC10"/>
    <property type="match status" value="1"/>
</dbReference>
<evidence type="ECO:0000256" key="4">
    <source>
        <dbReference type="ARBA" id="ARBA00022692"/>
    </source>
</evidence>
<feature type="transmembrane region" description="Helical" evidence="9">
    <location>
        <begin position="18"/>
        <end position="36"/>
    </location>
</feature>
<reference evidence="10" key="1">
    <citation type="thesis" date="2020" institute="ProQuest LLC" country="789 East Eisenhower Parkway, Ann Arbor, MI, USA">
        <title>Comparative Genomics and Chromosome Evolution.</title>
        <authorList>
            <person name="Mudd A.B."/>
        </authorList>
    </citation>
    <scope>NUCLEOTIDE SEQUENCE</scope>
    <source>
        <strain evidence="10">Female2</strain>
        <tissue evidence="10">Blood</tissue>
    </source>
</reference>
<accession>A0A8T2IGH2</accession>
<organism evidence="10 11">
    <name type="scientific">Hymenochirus boettgeri</name>
    <name type="common">Congo dwarf clawed frog</name>
    <dbReference type="NCBI Taxonomy" id="247094"/>
    <lineage>
        <taxon>Eukaryota</taxon>
        <taxon>Metazoa</taxon>
        <taxon>Chordata</taxon>
        <taxon>Craniata</taxon>
        <taxon>Vertebrata</taxon>
        <taxon>Euteleostomi</taxon>
        <taxon>Amphibia</taxon>
        <taxon>Batrachia</taxon>
        <taxon>Anura</taxon>
        <taxon>Pipoidea</taxon>
        <taxon>Pipidae</taxon>
        <taxon>Pipinae</taxon>
        <taxon>Hymenochirus</taxon>
    </lineage>
</organism>
<evidence type="ECO:0000313" key="10">
    <source>
        <dbReference type="EMBL" id="KAG8431749.1"/>
    </source>
</evidence>
<gene>
    <name evidence="10" type="ORF">GDO86_020163</name>
</gene>
<keyword evidence="8 9" id="KW-0472">Membrane</keyword>
<dbReference type="EMBL" id="JAACNH010000079">
    <property type="protein sequence ID" value="KAG8431749.1"/>
    <property type="molecule type" value="Genomic_DNA"/>
</dbReference>
<dbReference type="AlphaFoldDB" id="A0A8T2IGH2"/>
<name>A0A8T2IGH2_9PIPI</name>
<evidence type="ECO:0000256" key="5">
    <source>
        <dbReference type="ARBA" id="ARBA00022792"/>
    </source>
</evidence>
<comment type="similarity">
    <text evidence="3 9">Belongs to the MICOS complex subunit Mic10 family.</text>
</comment>
<evidence type="ECO:0000256" key="2">
    <source>
        <dbReference type="ARBA" id="ARBA00004434"/>
    </source>
</evidence>
<evidence type="ECO:0000256" key="9">
    <source>
        <dbReference type="RuleBase" id="RU363011"/>
    </source>
</evidence>
<dbReference type="PANTHER" id="PTHR21304">
    <property type="entry name" value="MICOS COMPLEX SUBUNIT MIC10"/>
    <property type="match status" value="1"/>
</dbReference>
<protein>
    <recommendedName>
        <fullName evidence="9">MICOS complex subunit MIC10</fullName>
    </recommendedName>
</protein>
<dbReference type="GO" id="GO:0061617">
    <property type="term" value="C:MICOS complex"/>
    <property type="evidence" value="ECO:0007669"/>
    <property type="project" value="UniProtKB-UniRule"/>
</dbReference>
<evidence type="ECO:0000256" key="1">
    <source>
        <dbReference type="ARBA" id="ARBA00002689"/>
    </source>
</evidence>
<dbReference type="OrthoDB" id="1916310at2759"/>
<evidence type="ECO:0000256" key="8">
    <source>
        <dbReference type="ARBA" id="ARBA00023136"/>
    </source>
</evidence>
<evidence type="ECO:0000256" key="6">
    <source>
        <dbReference type="ARBA" id="ARBA00022989"/>
    </source>
</evidence>
<evidence type="ECO:0000256" key="3">
    <source>
        <dbReference type="ARBA" id="ARBA00006792"/>
    </source>
</evidence>
<dbReference type="InterPro" id="IPR007512">
    <property type="entry name" value="Mic10"/>
</dbReference>
<comment type="subunit">
    <text evidence="9">Component of the mitochondrial contact site and cristae organizing system (MICOS) complex.</text>
</comment>
<comment type="subcellular location">
    <subcellularLocation>
        <location evidence="2 9">Mitochondrion inner membrane</location>
        <topology evidence="2 9">Single-pass membrane protein</topology>
    </subcellularLocation>
</comment>
<proteinExistence type="inferred from homology"/>
<dbReference type="Proteomes" id="UP000812440">
    <property type="component" value="Unassembled WGS sequence"/>
</dbReference>